<dbReference type="InterPro" id="IPR000620">
    <property type="entry name" value="EamA_dom"/>
</dbReference>
<feature type="transmembrane region" description="Helical" evidence="5">
    <location>
        <begin position="198"/>
        <end position="217"/>
    </location>
</feature>
<keyword evidence="3 5" id="KW-1133">Transmembrane helix</keyword>
<dbReference type="EMBL" id="AOIQ01000021">
    <property type="protein sequence ID" value="ELZ08532.1"/>
    <property type="molecule type" value="Genomic_DNA"/>
</dbReference>
<organism evidence="7 8">
    <name type="scientific">Halovivax asiaticus JCM 14624</name>
    <dbReference type="NCBI Taxonomy" id="1227490"/>
    <lineage>
        <taxon>Archaea</taxon>
        <taxon>Methanobacteriati</taxon>
        <taxon>Methanobacteriota</taxon>
        <taxon>Stenosarchaea group</taxon>
        <taxon>Halobacteria</taxon>
        <taxon>Halobacteriales</taxon>
        <taxon>Natrialbaceae</taxon>
        <taxon>Halovivax</taxon>
    </lineage>
</organism>
<dbReference type="PANTHER" id="PTHR32322:SF2">
    <property type="entry name" value="EAMA DOMAIN-CONTAINING PROTEIN"/>
    <property type="match status" value="1"/>
</dbReference>
<dbReference type="InterPro" id="IPR050638">
    <property type="entry name" value="AA-Vitamin_Transporters"/>
</dbReference>
<proteinExistence type="predicted"/>
<evidence type="ECO:0000256" key="1">
    <source>
        <dbReference type="ARBA" id="ARBA00004141"/>
    </source>
</evidence>
<feature type="transmembrane region" description="Helical" evidence="5">
    <location>
        <begin position="53"/>
        <end position="73"/>
    </location>
</feature>
<keyword evidence="8" id="KW-1185">Reference proteome</keyword>
<evidence type="ECO:0000259" key="6">
    <source>
        <dbReference type="Pfam" id="PF00892"/>
    </source>
</evidence>
<keyword evidence="4 5" id="KW-0472">Membrane</keyword>
<comment type="caution">
    <text evidence="7">The sequence shown here is derived from an EMBL/GenBank/DDBJ whole genome shotgun (WGS) entry which is preliminary data.</text>
</comment>
<feature type="domain" description="EamA" evidence="6">
    <location>
        <begin position="54"/>
        <end position="185"/>
    </location>
</feature>
<dbReference type="SUPFAM" id="SSF103481">
    <property type="entry name" value="Multidrug resistance efflux transporter EmrE"/>
    <property type="match status" value="2"/>
</dbReference>
<evidence type="ECO:0000313" key="7">
    <source>
        <dbReference type="EMBL" id="ELZ08532.1"/>
    </source>
</evidence>
<dbReference type="Pfam" id="PF00892">
    <property type="entry name" value="EamA"/>
    <property type="match status" value="2"/>
</dbReference>
<accession>M0BDJ2</accession>
<feature type="domain" description="EamA" evidence="6">
    <location>
        <begin position="199"/>
        <end position="334"/>
    </location>
</feature>
<dbReference type="STRING" id="1227490.C479_14373"/>
<feature type="transmembrane region" description="Helical" evidence="5">
    <location>
        <begin position="169"/>
        <end position="186"/>
    </location>
</feature>
<keyword evidence="2 5" id="KW-0812">Transmembrane</keyword>
<protein>
    <recommendedName>
        <fullName evidence="6">EamA domain-containing protein</fullName>
    </recommendedName>
</protein>
<dbReference type="Proteomes" id="UP000011560">
    <property type="component" value="Unassembled WGS sequence"/>
</dbReference>
<evidence type="ECO:0000313" key="8">
    <source>
        <dbReference type="Proteomes" id="UP000011560"/>
    </source>
</evidence>
<evidence type="ECO:0000256" key="3">
    <source>
        <dbReference type="ARBA" id="ARBA00022989"/>
    </source>
</evidence>
<feature type="transmembrane region" description="Helical" evidence="5">
    <location>
        <begin position="111"/>
        <end position="132"/>
    </location>
</feature>
<sequence>MADPVGLLRRSAIPLTIRTDSASYRDNLVGLRIETSTSRCCARSGVSQYRTTTLFLVLAFAWGSAFVAIDAGLTYLPPVLFAAVRYDVAGVIMLAYALVVADDPLPRGRQAWLTVGAGAVLMIAVYHAFLFVGQLNTTAAAAAVLVSLSPVLTTGFARALVPQDALSRIGVVGVGLGLVGVLVISRPDPSNVVTTDTVANLLVFGAAAAFALGSVLTRRLDADLEIEAMEAWSMLGGAAILHVLSAGLGESFAIADWAHLEAIGALAYLSIFSSAIGFLIYFDLLDRLGAVEINMVSYVAPIVAAVVGWFYLDQPVDAATVVGFVFIFCGFLLVKRRAITRELAKLRA</sequence>
<feature type="transmembrane region" description="Helical" evidence="5">
    <location>
        <begin position="229"/>
        <end position="248"/>
    </location>
</feature>
<feature type="transmembrane region" description="Helical" evidence="5">
    <location>
        <begin position="293"/>
        <end position="312"/>
    </location>
</feature>
<feature type="transmembrane region" description="Helical" evidence="5">
    <location>
        <begin position="79"/>
        <end position="99"/>
    </location>
</feature>
<feature type="transmembrane region" description="Helical" evidence="5">
    <location>
        <begin position="318"/>
        <end position="334"/>
    </location>
</feature>
<dbReference type="PATRIC" id="fig|1227490.4.peg.2919"/>
<gene>
    <name evidence="7" type="ORF">C479_14373</name>
</gene>
<evidence type="ECO:0000256" key="2">
    <source>
        <dbReference type="ARBA" id="ARBA00022692"/>
    </source>
</evidence>
<feature type="transmembrane region" description="Helical" evidence="5">
    <location>
        <begin position="260"/>
        <end position="281"/>
    </location>
</feature>
<dbReference type="PANTHER" id="PTHR32322">
    <property type="entry name" value="INNER MEMBRANE TRANSPORTER"/>
    <property type="match status" value="1"/>
</dbReference>
<name>M0BDJ2_9EURY</name>
<reference evidence="7 8" key="1">
    <citation type="journal article" date="2014" name="PLoS Genet.">
        <title>Phylogenetically driven sequencing of extremely halophilic archaea reveals strategies for static and dynamic osmo-response.</title>
        <authorList>
            <person name="Becker E.A."/>
            <person name="Seitzer P.M."/>
            <person name="Tritt A."/>
            <person name="Larsen D."/>
            <person name="Krusor M."/>
            <person name="Yao A.I."/>
            <person name="Wu D."/>
            <person name="Madern D."/>
            <person name="Eisen J.A."/>
            <person name="Darling A.E."/>
            <person name="Facciotti M.T."/>
        </authorList>
    </citation>
    <scope>NUCLEOTIDE SEQUENCE [LARGE SCALE GENOMIC DNA]</scope>
    <source>
        <strain evidence="7 8">JCM 14624</strain>
    </source>
</reference>
<dbReference type="AlphaFoldDB" id="M0BDJ2"/>
<evidence type="ECO:0000256" key="4">
    <source>
        <dbReference type="ARBA" id="ARBA00023136"/>
    </source>
</evidence>
<feature type="transmembrane region" description="Helical" evidence="5">
    <location>
        <begin position="138"/>
        <end position="157"/>
    </location>
</feature>
<comment type="subcellular location">
    <subcellularLocation>
        <location evidence="1">Membrane</location>
        <topology evidence="1">Multi-pass membrane protein</topology>
    </subcellularLocation>
</comment>
<dbReference type="InterPro" id="IPR037185">
    <property type="entry name" value="EmrE-like"/>
</dbReference>
<dbReference type="GO" id="GO:0016020">
    <property type="term" value="C:membrane"/>
    <property type="evidence" value="ECO:0007669"/>
    <property type="project" value="UniProtKB-SubCell"/>
</dbReference>
<evidence type="ECO:0000256" key="5">
    <source>
        <dbReference type="SAM" id="Phobius"/>
    </source>
</evidence>